<evidence type="ECO:0000256" key="2">
    <source>
        <dbReference type="ARBA" id="ARBA00022844"/>
    </source>
</evidence>
<proteinExistence type="predicted"/>
<accession>A0A0F9K0L7</accession>
<dbReference type="Gene3D" id="3.30.2400.10">
    <property type="entry name" value="Major capsid protein gp5"/>
    <property type="match status" value="1"/>
</dbReference>
<evidence type="ECO:0000313" key="4">
    <source>
        <dbReference type="EMBL" id="KKM15663.1"/>
    </source>
</evidence>
<dbReference type="NCBIfam" id="TIGR01554">
    <property type="entry name" value="major_cap_HK97"/>
    <property type="match status" value="1"/>
</dbReference>
<evidence type="ECO:0000256" key="1">
    <source>
        <dbReference type="ARBA" id="ARBA00004328"/>
    </source>
</evidence>
<keyword evidence="2" id="KW-0946">Virion</keyword>
<gene>
    <name evidence="4" type="ORF">LCGC14_1693760</name>
</gene>
<dbReference type="InterPro" id="IPR054612">
    <property type="entry name" value="Phage_capsid-like_C"/>
</dbReference>
<dbReference type="AlphaFoldDB" id="A0A0F9K0L7"/>
<reference evidence="4" key="1">
    <citation type="journal article" date="2015" name="Nature">
        <title>Complex archaea that bridge the gap between prokaryotes and eukaryotes.</title>
        <authorList>
            <person name="Spang A."/>
            <person name="Saw J.H."/>
            <person name="Jorgensen S.L."/>
            <person name="Zaremba-Niedzwiedzka K."/>
            <person name="Martijn J."/>
            <person name="Lind A.E."/>
            <person name="van Eijk R."/>
            <person name="Schleper C."/>
            <person name="Guy L."/>
            <person name="Ettema T.J."/>
        </authorList>
    </citation>
    <scope>NUCLEOTIDE SEQUENCE</scope>
</reference>
<comment type="caution">
    <text evidence="4">The sequence shown here is derived from an EMBL/GenBank/DDBJ whole genome shotgun (WGS) entry which is preliminary data.</text>
</comment>
<comment type="subcellular location">
    <subcellularLocation>
        <location evidence="1">Virion</location>
    </subcellularLocation>
</comment>
<dbReference type="EMBL" id="LAZR01014852">
    <property type="protein sequence ID" value="KKM15663.1"/>
    <property type="molecule type" value="Genomic_DNA"/>
</dbReference>
<dbReference type="Pfam" id="PF05065">
    <property type="entry name" value="Phage_capsid"/>
    <property type="match status" value="1"/>
</dbReference>
<dbReference type="SUPFAM" id="SSF56563">
    <property type="entry name" value="Major capsid protein gp5"/>
    <property type="match status" value="1"/>
</dbReference>
<feature type="domain" description="Phage capsid-like C-terminal" evidence="3">
    <location>
        <begin position="157"/>
        <end position="413"/>
    </location>
</feature>
<dbReference type="GO" id="GO:0044423">
    <property type="term" value="C:virion component"/>
    <property type="evidence" value="ECO:0007669"/>
    <property type="project" value="UniProtKB-KW"/>
</dbReference>
<dbReference type="Gene3D" id="3.30.2320.10">
    <property type="entry name" value="hypothetical protein PF0899 domain"/>
    <property type="match status" value="1"/>
</dbReference>
<evidence type="ECO:0000259" key="3">
    <source>
        <dbReference type="Pfam" id="PF05065"/>
    </source>
</evidence>
<protein>
    <recommendedName>
        <fullName evidence="3">Phage capsid-like C-terminal domain-containing protein</fullName>
    </recommendedName>
</protein>
<dbReference type="InterPro" id="IPR024455">
    <property type="entry name" value="Phage_capsid"/>
</dbReference>
<organism evidence="4">
    <name type="scientific">marine sediment metagenome</name>
    <dbReference type="NCBI Taxonomy" id="412755"/>
    <lineage>
        <taxon>unclassified sequences</taxon>
        <taxon>metagenomes</taxon>
        <taxon>ecological metagenomes</taxon>
    </lineage>
</organism>
<name>A0A0F9K0L7_9ZZZZ</name>
<sequence>MAAKTLKKMVEEIKVKSEEMAQVFTEAGPDLDFDKVTTLKGDDIKSNEDKVKWVQEREAELAELNTEMAERIKLEKTRDHSSQLMSVLDLLDQPTNMIAAAVEAAKGNNSASKGFMESFKDAYKPEMYDTEFELDIDVKTLFQTTAGWAPETTRTGRVVDAVTKPIQITQVIPTSPTNQSAIVYMEETTYSPAAAEVAEAGTFPEAEFALTERTANVRKIAHFVPASDEQLEDEPSAGGYLDRRMRFGIEQRLDNQILQGDGTPPNLEGILNKSGIQTYALAGEPALDAIHKGITLVNVTGRSVSSAIMIHSNDWQSIRLLRTADGIYILGPPTEVGPLTLWGLPVVVNEVLTENTALVGDFANFIELRIKRGVTVKVSDSHSDYFIKGKQAIRADMRAALPIYRAVAFCTVTGI</sequence>